<dbReference type="InterPro" id="IPR017452">
    <property type="entry name" value="GPCR_Rhodpsn_7TM"/>
</dbReference>
<evidence type="ECO:0000256" key="9">
    <source>
        <dbReference type="SAM" id="Phobius"/>
    </source>
</evidence>
<keyword evidence="12" id="KW-1185">Reference proteome</keyword>
<comment type="subcellular location">
    <subcellularLocation>
        <location evidence="1">Cell membrane</location>
        <topology evidence="1">Multi-pass membrane protein</topology>
    </subcellularLocation>
</comment>
<dbReference type="GO" id="GO:0004930">
    <property type="term" value="F:G protein-coupled receptor activity"/>
    <property type="evidence" value="ECO:0007669"/>
    <property type="project" value="UniProtKB-KW"/>
</dbReference>
<evidence type="ECO:0000256" key="1">
    <source>
        <dbReference type="ARBA" id="ARBA00004651"/>
    </source>
</evidence>
<feature type="transmembrane region" description="Helical" evidence="9">
    <location>
        <begin position="339"/>
        <end position="356"/>
    </location>
</feature>
<evidence type="ECO:0000313" key="12">
    <source>
        <dbReference type="Proteomes" id="UP001175271"/>
    </source>
</evidence>
<keyword evidence="7" id="KW-0675">Receptor</keyword>
<evidence type="ECO:0000256" key="8">
    <source>
        <dbReference type="ARBA" id="ARBA00023224"/>
    </source>
</evidence>
<feature type="transmembrane region" description="Helical" evidence="9">
    <location>
        <begin position="377"/>
        <end position="397"/>
    </location>
</feature>
<gene>
    <name evidence="11" type="ORF">QR680_007670</name>
</gene>
<evidence type="ECO:0000259" key="10">
    <source>
        <dbReference type="PROSITE" id="PS50262"/>
    </source>
</evidence>
<dbReference type="SUPFAM" id="SSF81321">
    <property type="entry name" value="Family A G protein-coupled receptor-like"/>
    <property type="match status" value="1"/>
</dbReference>
<feature type="transmembrane region" description="Helical" evidence="9">
    <location>
        <begin position="456"/>
        <end position="474"/>
    </location>
</feature>
<evidence type="ECO:0000256" key="2">
    <source>
        <dbReference type="ARBA" id="ARBA00022475"/>
    </source>
</evidence>
<keyword evidence="5" id="KW-0297">G-protein coupled receptor</keyword>
<dbReference type="PROSITE" id="PS50262">
    <property type="entry name" value="G_PROTEIN_RECEP_F1_2"/>
    <property type="match status" value="1"/>
</dbReference>
<dbReference type="PANTHER" id="PTHR24249:SF372">
    <property type="entry name" value="G-PROTEIN COUPLED RECEPTORS FAMILY 1 PROFILE DOMAIN-CONTAINING PROTEIN"/>
    <property type="match status" value="1"/>
</dbReference>
<dbReference type="Gene3D" id="1.20.1070.10">
    <property type="entry name" value="Rhodopsin 7-helix transmembrane proteins"/>
    <property type="match status" value="1"/>
</dbReference>
<dbReference type="Pfam" id="PF10320">
    <property type="entry name" value="7TM_GPCR_Srsx"/>
    <property type="match status" value="1"/>
</dbReference>
<accession>A0AA39IG37</accession>
<dbReference type="InterPro" id="IPR019424">
    <property type="entry name" value="7TM_GPCR_Srsx"/>
</dbReference>
<dbReference type="CDD" id="cd00637">
    <property type="entry name" value="7tm_classA_rhodopsin-like"/>
    <property type="match status" value="1"/>
</dbReference>
<feature type="transmembrane region" description="Helical" evidence="9">
    <location>
        <begin position="268"/>
        <end position="287"/>
    </location>
</feature>
<evidence type="ECO:0000256" key="4">
    <source>
        <dbReference type="ARBA" id="ARBA00022989"/>
    </source>
</evidence>
<keyword evidence="3 9" id="KW-0812">Transmembrane</keyword>
<comment type="caution">
    <text evidence="11">The sequence shown here is derived from an EMBL/GenBank/DDBJ whole genome shotgun (WGS) entry which is preliminary data.</text>
</comment>
<dbReference type="SMART" id="SM01381">
    <property type="entry name" value="7TM_GPCR_Srsx"/>
    <property type="match status" value="1"/>
</dbReference>
<dbReference type="PANTHER" id="PTHR24249">
    <property type="entry name" value="HISTAMINE RECEPTOR-RELATED G-PROTEIN COUPLED RECEPTOR"/>
    <property type="match status" value="1"/>
</dbReference>
<dbReference type="InterPro" id="IPR050569">
    <property type="entry name" value="TAAR"/>
</dbReference>
<keyword evidence="6 9" id="KW-0472">Membrane</keyword>
<keyword evidence="4 9" id="KW-1133">Transmembrane helix</keyword>
<evidence type="ECO:0000256" key="5">
    <source>
        <dbReference type="ARBA" id="ARBA00023040"/>
    </source>
</evidence>
<dbReference type="AlphaFoldDB" id="A0AA39IG37"/>
<evidence type="ECO:0000256" key="7">
    <source>
        <dbReference type="ARBA" id="ARBA00023170"/>
    </source>
</evidence>
<dbReference type="EMBL" id="JAUCMV010000001">
    <property type="protein sequence ID" value="KAK0422609.1"/>
    <property type="molecule type" value="Genomic_DNA"/>
</dbReference>
<feature type="transmembrane region" description="Helical" evidence="9">
    <location>
        <begin position="494"/>
        <end position="514"/>
    </location>
</feature>
<feature type="transmembrane region" description="Helical" evidence="9">
    <location>
        <begin position="417"/>
        <end position="444"/>
    </location>
</feature>
<name>A0AA39IG37_9BILA</name>
<feature type="domain" description="G-protein coupled receptors family 1 profile" evidence="10">
    <location>
        <begin position="277"/>
        <end position="472"/>
    </location>
</feature>
<dbReference type="PROSITE" id="PS00237">
    <property type="entry name" value="G_PROTEIN_RECEP_F1_1"/>
    <property type="match status" value="1"/>
</dbReference>
<dbReference type="InterPro" id="IPR000276">
    <property type="entry name" value="GPCR_Rhodpsn"/>
</dbReference>
<organism evidence="11 12">
    <name type="scientific">Steinernema hermaphroditum</name>
    <dbReference type="NCBI Taxonomy" id="289476"/>
    <lineage>
        <taxon>Eukaryota</taxon>
        <taxon>Metazoa</taxon>
        <taxon>Ecdysozoa</taxon>
        <taxon>Nematoda</taxon>
        <taxon>Chromadorea</taxon>
        <taxon>Rhabditida</taxon>
        <taxon>Tylenchina</taxon>
        <taxon>Panagrolaimomorpha</taxon>
        <taxon>Strongyloidoidea</taxon>
        <taxon>Steinernematidae</taxon>
        <taxon>Steinernema</taxon>
    </lineage>
</organism>
<protein>
    <recommendedName>
        <fullName evidence="10">G-protein coupled receptors family 1 profile domain-containing protein</fullName>
    </recommendedName>
</protein>
<evidence type="ECO:0000313" key="11">
    <source>
        <dbReference type="EMBL" id="KAK0422609.1"/>
    </source>
</evidence>
<proteinExistence type="predicted"/>
<keyword evidence="8" id="KW-0807">Transducer</keyword>
<feature type="transmembrane region" description="Helical" evidence="9">
    <location>
        <begin position="299"/>
        <end position="319"/>
    </location>
</feature>
<dbReference type="Proteomes" id="UP001175271">
    <property type="component" value="Unassembled WGS sequence"/>
</dbReference>
<evidence type="ECO:0000256" key="3">
    <source>
        <dbReference type="ARBA" id="ARBA00022692"/>
    </source>
</evidence>
<keyword evidence="2" id="KW-1003">Cell membrane</keyword>
<dbReference type="GO" id="GO:0005886">
    <property type="term" value="C:plasma membrane"/>
    <property type="evidence" value="ECO:0007669"/>
    <property type="project" value="UniProtKB-SubCell"/>
</dbReference>
<reference evidence="11" key="1">
    <citation type="submission" date="2023-06" db="EMBL/GenBank/DDBJ databases">
        <title>Genomic analysis of the entomopathogenic nematode Steinernema hermaphroditum.</title>
        <authorList>
            <person name="Schwarz E.M."/>
            <person name="Heppert J.K."/>
            <person name="Baniya A."/>
            <person name="Schwartz H.T."/>
            <person name="Tan C.-H."/>
            <person name="Antoshechkin I."/>
            <person name="Sternberg P.W."/>
            <person name="Goodrich-Blair H."/>
            <person name="Dillman A.R."/>
        </authorList>
    </citation>
    <scope>NUCLEOTIDE SEQUENCE</scope>
    <source>
        <strain evidence="11">PS9179</strain>
        <tissue evidence="11">Whole animal</tissue>
    </source>
</reference>
<sequence length="548" mass="62662">MQNESLSFSDLDLTLNVNTLLSLSSYEISIRYTSDISVQWETTIILGQFRVHQLRTRFRCLGCLAVSAAFTKDVQSLCRNDMMTICAQKRTLIPYPALNYCFFGECWEREDMEWTPPPSPPRSQSYRRSTLVGNEGTTAAASCQPFERLISSQKFSVMMTSIADLKRFVRKKDSRVLSTAESLPFWRMLNSCLEGSCQCYEALKKVKTNSVSISYTVLSKEYPCGQRGNNDRCLGVCWEHELNTCVKDADCNVDNTLRNSAVYLSLRLFFWLVSLVANVVVFLPSLFHQSFRRDSFKNVLAQLALGDIFLAVGACARHIVNYGGHDHLTLLHCTFLEAFQLTGLIFSQLAMLFISIDRFIAIRKPLFYYMLTDRRVMAYRWVIVVLATVVSSALLFVGTDLSHSVEFCQTSAFWPTWYVVFIYGITIIEVVAVIVLSLTTVLAAQQLTQSERNKKIYYTFIYIIAAYIFLWTVPKLSFLLITKVSHPTPLVSTLQWHVNGIADNILGITNFAIYGWRHREVRRAVVEMFQCRNDVKMVRVIPSLSFHK</sequence>
<evidence type="ECO:0000256" key="6">
    <source>
        <dbReference type="ARBA" id="ARBA00023136"/>
    </source>
</evidence>